<organism evidence="2">
    <name type="scientific">Siphoviridae sp. ctet217</name>
    <dbReference type="NCBI Taxonomy" id="2826409"/>
    <lineage>
        <taxon>Viruses</taxon>
        <taxon>Duplodnaviria</taxon>
        <taxon>Heunggongvirae</taxon>
        <taxon>Uroviricota</taxon>
        <taxon>Caudoviricetes</taxon>
    </lineage>
</organism>
<dbReference type="Pfam" id="PF06605">
    <property type="entry name" value="Prophage_tail"/>
    <property type="match status" value="1"/>
</dbReference>
<dbReference type="NCBIfam" id="TIGR01665">
    <property type="entry name" value="put_anti_recept"/>
    <property type="match status" value="1"/>
</dbReference>
<name>A0A8S5MET0_9CAUD</name>
<accession>A0A8S5MET0</accession>
<protein>
    <submittedName>
        <fullName evidence="2">Tail protein</fullName>
    </submittedName>
</protein>
<proteinExistence type="predicted"/>
<dbReference type="EMBL" id="BK014887">
    <property type="protein sequence ID" value="DAD80724.1"/>
    <property type="molecule type" value="Genomic_DNA"/>
</dbReference>
<reference evidence="2" key="1">
    <citation type="journal article" date="2021" name="Proc. Natl. Acad. Sci. U.S.A.">
        <title>A Catalog of Tens of Thousands of Viruses from Human Metagenomes Reveals Hidden Associations with Chronic Diseases.</title>
        <authorList>
            <person name="Tisza M.J."/>
            <person name="Buck C.B."/>
        </authorList>
    </citation>
    <scope>NUCLEOTIDE SEQUENCE</scope>
    <source>
        <strain evidence="2">Ctet217</strain>
    </source>
</reference>
<dbReference type="InterPro" id="IPR010572">
    <property type="entry name" value="Tail_dom"/>
</dbReference>
<feature type="domain" description="Tail spike" evidence="1">
    <location>
        <begin position="115"/>
        <end position="351"/>
    </location>
</feature>
<dbReference type="InterPro" id="IPR007119">
    <property type="entry name" value="Phage_tail_spike_N"/>
</dbReference>
<sequence length="695" mass="78616">MITVTNRKYEILCQLSFNLTGGLIAYNDYFEQDLETGIGTYDFTVDKTGNPEIEKLEVGCYLIVKDGSKIRSFEVMRIEEDKDSKTIYAEDAGLDLLGEQVPPYSADKSYPITHYIDEFTFDSGWEIGINEIPSTTIRKLEWQGTDTATKRLRQLVRRFDAEISYDFEFANGKITKKLINIHRKIGEDKKVRLEVGREVSNVKRTISIENLATTIVATGADGITLAGAEYNEGNIRSSKNSIYLIDYDAVERWKRAGYTPAGGGIVKRFESEAKTPQALMAEAVIKLKQWNHPEVTYDVPINMLPGEVNIGDTVIIVDHNYEPALIVEGRVASIKKSLSTNEDGEIKITNIVSREDTINEKVRRLSTLVQERLFDFTSVPFVMTINSSNGTVFQNSTIATRLTPVVTKLDIDMSTRFTYKWTRTSEYDTSTDESWNAAHGNSMILDITVNDVNRQATFTCEALENNQIIARNSIVIKDFIVSKAVGPTPPENPSVGDLWTDTSDSSKDIPKIFTNGKWQPVLNKDDEEIKRLHKEFEERTREQANQYTAVMEIINKNEITEDTIRDLTGRFSNMEESYKRLLETADKIEGIGQRTKVVELNMEQSQVLLNAISTYFSYSEDGLLVGKNGQKMQLRITNERMEFIDSGRVVAYVSGQQLNIISGTFWNTITIANHIFERFNNEFTTISYVGGVNNG</sequence>
<evidence type="ECO:0000259" key="1">
    <source>
        <dbReference type="Pfam" id="PF06605"/>
    </source>
</evidence>
<evidence type="ECO:0000313" key="2">
    <source>
        <dbReference type="EMBL" id="DAD80724.1"/>
    </source>
</evidence>